<keyword evidence="4" id="KW-0010">Activator</keyword>
<evidence type="ECO:0000256" key="5">
    <source>
        <dbReference type="ARBA" id="ARBA00023163"/>
    </source>
</evidence>
<reference evidence="8 9" key="1">
    <citation type="submission" date="2018-06" db="EMBL/GenBank/DDBJ databases">
        <authorList>
            <consortium name="Pathogen Informatics"/>
            <person name="Doyle S."/>
        </authorList>
    </citation>
    <scope>NUCLEOTIDE SEQUENCE [LARGE SCALE GENOMIC DNA]</scope>
    <source>
        <strain evidence="8 9">NCTC11535</strain>
    </source>
</reference>
<dbReference type="SUPFAM" id="SSF46785">
    <property type="entry name" value="Winged helix' DNA-binding domain"/>
    <property type="match status" value="1"/>
</dbReference>
<protein>
    <recommendedName>
        <fullName evidence="6">Probable hydrogen peroxide-inducible genes activator</fullName>
    </recommendedName>
</protein>
<evidence type="ECO:0000313" key="8">
    <source>
        <dbReference type="EMBL" id="SPT53726.1"/>
    </source>
</evidence>
<proteinExistence type="inferred from homology"/>
<keyword evidence="3" id="KW-0238">DNA-binding</keyword>
<dbReference type="PANTHER" id="PTHR30346:SF26">
    <property type="entry name" value="HYDROGEN PEROXIDE-INDUCIBLE GENES ACTIVATOR"/>
    <property type="match status" value="1"/>
</dbReference>
<accession>A0ABY1VNP9</accession>
<feature type="domain" description="HTH lysR-type" evidence="7">
    <location>
        <begin position="7"/>
        <end position="64"/>
    </location>
</feature>
<evidence type="ECO:0000313" key="9">
    <source>
        <dbReference type="Proteomes" id="UP000250006"/>
    </source>
</evidence>
<evidence type="ECO:0000259" key="7">
    <source>
        <dbReference type="PROSITE" id="PS50931"/>
    </source>
</evidence>
<dbReference type="Proteomes" id="UP000250006">
    <property type="component" value="Unassembled WGS sequence"/>
</dbReference>
<dbReference type="Pfam" id="PF00126">
    <property type="entry name" value="HTH_1"/>
    <property type="match status" value="1"/>
</dbReference>
<evidence type="ECO:0000256" key="2">
    <source>
        <dbReference type="ARBA" id="ARBA00023015"/>
    </source>
</evidence>
<comment type="similarity">
    <text evidence="1">Belongs to the LysR transcriptional regulatory family.</text>
</comment>
<dbReference type="Pfam" id="PF03466">
    <property type="entry name" value="LysR_substrate"/>
    <property type="match status" value="1"/>
</dbReference>
<dbReference type="InterPro" id="IPR000847">
    <property type="entry name" value="LysR_HTH_N"/>
</dbReference>
<dbReference type="Gene3D" id="3.40.190.10">
    <property type="entry name" value="Periplasmic binding protein-like II"/>
    <property type="match status" value="2"/>
</dbReference>
<gene>
    <name evidence="8" type="primary">oxyR_2</name>
    <name evidence="8" type="ORF">NCTC11535_01405</name>
</gene>
<keyword evidence="5" id="KW-0804">Transcription</keyword>
<keyword evidence="2" id="KW-0805">Transcription regulation</keyword>
<evidence type="ECO:0000256" key="3">
    <source>
        <dbReference type="ARBA" id="ARBA00023125"/>
    </source>
</evidence>
<dbReference type="EMBL" id="UAPQ01000007">
    <property type="protein sequence ID" value="SPT53726.1"/>
    <property type="molecule type" value="Genomic_DNA"/>
</dbReference>
<dbReference type="CDD" id="cd08411">
    <property type="entry name" value="PBP2_OxyR"/>
    <property type="match status" value="1"/>
</dbReference>
<dbReference type="Gene3D" id="1.10.10.10">
    <property type="entry name" value="Winged helix-like DNA-binding domain superfamily/Winged helix DNA-binding domain"/>
    <property type="match status" value="1"/>
</dbReference>
<keyword evidence="9" id="KW-1185">Reference proteome</keyword>
<dbReference type="RefSeq" id="WP_111836661.1">
    <property type="nucleotide sequence ID" value="NZ_UAPQ01000007.1"/>
</dbReference>
<sequence length="310" mass="33170">MPTSSLPSFSQLRAFVALCDHQHFGEAAVALGVSQPSLSQAITALERRVNGELVERTTRRVLVTPLGETLLPYAREAVLAADAFNEAVENRGAALSGALRLGIIPTIAPYLTPVLLDGLGTTLPTLKPELRELVTGDVIEMLTQGQLDAAIISIDSEQPRTTAIPMFDEPLVLVVPAQHEWAGREDVDPRELGGQKLLLLDEANCLRDQALQLCHRFSERPPAAVATTLVTVVRMVTHGVGLTVVPEGALSLMGAEAGYAVARFRSPSPSRRLGLVYRSSSSRTADFAQLAEVITHLAQDAGLPVLPVRA</sequence>
<organism evidence="8 9">
    <name type="scientific">Actinomyces bovis</name>
    <dbReference type="NCBI Taxonomy" id="1658"/>
    <lineage>
        <taxon>Bacteria</taxon>
        <taxon>Bacillati</taxon>
        <taxon>Actinomycetota</taxon>
        <taxon>Actinomycetes</taxon>
        <taxon>Actinomycetales</taxon>
        <taxon>Actinomycetaceae</taxon>
        <taxon>Actinomyces</taxon>
    </lineage>
</organism>
<dbReference type="PANTHER" id="PTHR30346">
    <property type="entry name" value="TRANSCRIPTIONAL DUAL REGULATOR HCAR-RELATED"/>
    <property type="match status" value="1"/>
</dbReference>
<dbReference type="PRINTS" id="PR00039">
    <property type="entry name" value="HTHLYSR"/>
</dbReference>
<dbReference type="InterPro" id="IPR036390">
    <property type="entry name" value="WH_DNA-bd_sf"/>
</dbReference>
<dbReference type="InterPro" id="IPR036388">
    <property type="entry name" value="WH-like_DNA-bd_sf"/>
</dbReference>
<dbReference type="PROSITE" id="PS50931">
    <property type="entry name" value="HTH_LYSR"/>
    <property type="match status" value="1"/>
</dbReference>
<name>A0ABY1VNP9_9ACTO</name>
<evidence type="ECO:0000256" key="4">
    <source>
        <dbReference type="ARBA" id="ARBA00023159"/>
    </source>
</evidence>
<dbReference type="InterPro" id="IPR005119">
    <property type="entry name" value="LysR_subst-bd"/>
</dbReference>
<comment type="caution">
    <text evidence="8">The sequence shown here is derived from an EMBL/GenBank/DDBJ whole genome shotgun (WGS) entry which is preliminary data.</text>
</comment>
<dbReference type="SUPFAM" id="SSF53850">
    <property type="entry name" value="Periplasmic binding protein-like II"/>
    <property type="match status" value="1"/>
</dbReference>
<evidence type="ECO:0000256" key="6">
    <source>
        <dbReference type="ARBA" id="ARBA00040885"/>
    </source>
</evidence>
<evidence type="ECO:0000256" key="1">
    <source>
        <dbReference type="ARBA" id="ARBA00009437"/>
    </source>
</evidence>